<keyword evidence="3" id="KW-1185">Reference proteome</keyword>
<dbReference type="EMBL" id="JBJXBP010000005">
    <property type="protein sequence ID" value="KAL3830932.1"/>
    <property type="molecule type" value="Genomic_DNA"/>
</dbReference>
<dbReference type="Pfam" id="PF12776">
    <property type="entry name" value="Myb_DNA-bind_3"/>
    <property type="match status" value="1"/>
</dbReference>
<evidence type="ECO:0000313" key="2">
    <source>
        <dbReference type="EMBL" id="KAL3830932.1"/>
    </source>
</evidence>
<evidence type="ECO:0000259" key="1">
    <source>
        <dbReference type="Pfam" id="PF12776"/>
    </source>
</evidence>
<name>A0ABD3T3K0_9LAMI</name>
<reference evidence="2 3" key="1">
    <citation type="submission" date="2024-12" db="EMBL/GenBank/DDBJ databases">
        <title>The unique morphological basis and parallel evolutionary history of personate flowers in Penstemon.</title>
        <authorList>
            <person name="Depatie T.H."/>
            <person name="Wessinger C.A."/>
        </authorList>
    </citation>
    <scope>NUCLEOTIDE SEQUENCE [LARGE SCALE GENOMIC DNA]</scope>
    <source>
        <strain evidence="2">WTNN_2</strain>
        <tissue evidence="2">Leaf</tissue>
    </source>
</reference>
<comment type="caution">
    <text evidence="2">The sequence shown here is derived from an EMBL/GenBank/DDBJ whole genome shotgun (WGS) entry which is preliminary data.</text>
</comment>
<organism evidence="2 3">
    <name type="scientific">Penstemon smallii</name>
    <dbReference type="NCBI Taxonomy" id="265156"/>
    <lineage>
        <taxon>Eukaryota</taxon>
        <taxon>Viridiplantae</taxon>
        <taxon>Streptophyta</taxon>
        <taxon>Embryophyta</taxon>
        <taxon>Tracheophyta</taxon>
        <taxon>Spermatophyta</taxon>
        <taxon>Magnoliopsida</taxon>
        <taxon>eudicotyledons</taxon>
        <taxon>Gunneridae</taxon>
        <taxon>Pentapetalae</taxon>
        <taxon>asterids</taxon>
        <taxon>lamiids</taxon>
        <taxon>Lamiales</taxon>
        <taxon>Plantaginaceae</taxon>
        <taxon>Cheloneae</taxon>
        <taxon>Penstemon</taxon>
    </lineage>
</organism>
<accession>A0ABD3T3K0</accession>
<dbReference type="InterPro" id="IPR024752">
    <property type="entry name" value="Myb/SANT-like_dom"/>
</dbReference>
<dbReference type="AlphaFoldDB" id="A0ABD3T3K0"/>
<protein>
    <recommendedName>
        <fullName evidence="1">Myb/SANT-like domain-containing protein</fullName>
    </recommendedName>
</protein>
<evidence type="ECO:0000313" key="3">
    <source>
        <dbReference type="Proteomes" id="UP001634393"/>
    </source>
</evidence>
<sequence>MSIILFCKLFEVKLTILYCLNCRIMTLSDFTTAELELFLHMLVDETAAGTIKYNGANKAAFEDIGARLQAYTGKTFTADFLEHEYGNLFTRFALWKMALECRRVHWNQIENKLEVKHEDVWKLLAQDPVYAFVPKCFRDSGERYWWELEAIFGKPDPPTPPTIETPEYMSEEDEEVGVIVISSSDEEN</sequence>
<proteinExistence type="predicted"/>
<gene>
    <name evidence="2" type="ORF">ACJIZ3_019734</name>
</gene>
<dbReference type="Proteomes" id="UP001634393">
    <property type="component" value="Unassembled WGS sequence"/>
</dbReference>
<feature type="domain" description="Myb/SANT-like" evidence="1">
    <location>
        <begin position="35"/>
        <end position="122"/>
    </location>
</feature>